<dbReference type="InterPro" id="IPR013216">
    <property type="entry name" value="Methyltransf_11"/>
</dbReference>
<gene>
    <name evidence="2" type="ORF">Cri9333_3490</name>
</gene>
<dbReference type="AlphaFoldDB" id="K9W4D2"/>
<dbReference type="EMBL" id="CP003620">
    <property type="protein sequence ID" value="AFZ14315.1"/>
    <property type="molecule type" value="Genomic_DNA"/>
</dbReference>
<sequence length="235" mass="26920">MKEVTRVTQDKIWDYFQTQNPEIFSGSSSRLDYLFRKILTLHGENKLRVLNIGIGNGWLEKRCSAQGWETYALDPSEAAIVLLEKKGINGKVGYIEDMPYSDGFFDVVFCSEVIEHLSDAQIRQGLQEIERVLKNNGILIGTVPFNENLIDNQVKCPDCGHLFHKWGHQQSFTIDRFKSILSGSFKIEQIKTIFFVQWSSLNWKGIISSLIIKCLSSIGFKSSNENIFFILRKSL</sequence>
<evidence type="ECO:0000313" key="2">
    <source>
        <dbReference type="EMBL" id="AFZ14315.1"/>
    </source>
</evidence>
<evidence type="ECO:0000313" key="3">
    <source>
        <dbReference type="Proteomes" id="UP000010472"/>
    </source>
</evidence>
<accession>K9W4D2</accession>
<dbReference type="Proteomes" id="UP000010472">
    <property type="component" value="Chromosome"/>
</dbReference>
<evidence type="ECO:0000259" key="1">
    <source>
        <dbReference type="Pfam" id="PF08241"/>
    </source>
</evidence>
<name>K9W4D2_9CYAN</name>
<organism evidence="2 3">
    <name type="scientific">Crinalium epipsammum PCC 9333</name>
    <dbReference type="NCBI Taxonomy" id="1173022"/>
    <lineage>
        <taxon>Bacteria</taxon>
        <taxon>Bacillati</taxon>
        <taxon>Cyanobacteriota</taxon>
        <taxon>Cyanophyceae</taxon>
        <taxon>Gomontiellales</taxon>
        <taxon>Gomontiellaceae</taxon>
        <taxon>Crinalium</taxon>
    </lineage>
</organism>
<protein>
    <submittedName>
        <fullName evidence="2">Methyltransferase type 11</fullName>
    </submittedName>
</protein>
<dbReference type="GO" id="GO:0008757">
    <property type="term" value="F:S-adenosylmethionine-dependent methyltransferase activity"/>
    <property type="evidence" value="ECO:0007669"/>
    <property type="project" value="InterPro"/>
</dbReference>
<keyword evidence="2" id="KW-0489">Methyltransferase</keyword>
<dbReference type="Gene3D" id="3.40.50.150">
    <property type="entry name" value="Vaccinia Virus protein VP39"/>
    <property type="match status" value="1"/>
</dbReference>
<dbReference type="HOGENOM" id="CLU_1178649_0_0_3"/>
<keyword evidence="2" id="KW-0808">Transferase</keyword>
<dbReference type="SUPFAM" id="SSF53335">
    <property type="entry name" value="S-adenosyl-L-methionine-dependent methyltransferases"/>
    <property type="match status" value="1"/>
</dbReference>
<dbReference type="CDD" id="cd02440">
    <property type="entry name" value="AdoMet_MTases"/>
    <property type="match status" value="1"/>
</dbReference>
<dbReference type="GO" id="GO:0032259">
    <property type="term" value="P:methylation"/>
    <property type="evidence" value="ECO:0007669"/>
    <property type="project" value="UniProtKB-KW"/>
</dbReference>
<dbReference type="OrthoDB" id="421066at2"/>
<feature type="domain" description="Methyltransferase type 11" evidence="1">
    <location>
        <begin position="50"/>
        <end position="140"/>
    </location>
</feature>
<keyword evidence="3" id="KW-1185">Reference proteome</keyword>
<dbReference type="KEGG" id="cep:Cri9333_3490"/>
<dbReference type="PANTHER" id="PTHR43861">
    <property type="entry name" value="TRANS-ACONITATE 2-METHYLTRANSFERASE-RELATED"/>
    <property type="match status" value="1"/>
</dbReference>
<proteinExistence type="predicted"/>
<dbReference type="InterPro" id="IPR029063">
    <property type="entry name" value="SAM-dependent_MTases_sf"/>
</dbReference>
<dbReference type="eggNOG" id="COG2227">
    <property type="taxonomic scope" value="Bacteria"/>
</dbReference>
<reference evidence="2 3" key="1">
    <citation type="submission" date="2012-06" db="EMBL/GenBank/DDBJ databases">
        <title>Finished chromosome of genome of Crinalium epipsammum PCC 9333.</title>
        <authorList>
            <consortium name="US DOE Joint Genome Institute"/>
            <person name="Gugger M."/>
            <person name="Coursin T."/>
            <person name="Rippka R."/>
            <person name="Tandeau De Marsac N."/>
            <person name="Huntemann M."/>
            <person name="Wei C.-L."/>
            <person name="Han J."/>
            <person name="Detter J.C."/>
            <person name="Han C."/>
            <person name="Tapia R."/>
            <person name="Davenport K."/>
            <person name="Daligault H."/>
            <person name="Erkkila T."/>
            <person name="Gu W."/>
            <person name="Munk A.C.C."/>
            <person name="Teshima H."/>
            <person name="Xu Y."/>
            <person name="Chain P."/>
            <person name="Chen A."/>
            <person name="Krypides N."/>
            <person name="Mavromatis K."/>
            <person name="Markowitz V."/>
            <person name="Szeto E."/>
            <person name="Ivanova N."/>
            <person name="Mikhailova N."/>
            <person name="Ovchinnikova G."/>
            <person name="Pagani I."/>
            <person name="Pati A."/>
            <person name="Goodwin L."/>
            <person name="Peters L."/>
            <person name="Pitluck S."/>
            <person name="Woyke T."/>
            <person name="Kerfeld C."/>
        </authorList>
    </citation>
    <scope>NUCLEOTIDE SEQUENCE [LARGE SCALE GENOMIC DNA]</scope>
    <source>
        <strain evidence="2 3">PCC 9333</strain>
    </source>
</reference>
<dbReference type="Pfam" id="PF08241">
    <property type="entry name" value="Methyltransf_11"/>
    <property type="match status" value="1"/>
</dbReference>
<dbReference type="RefSeq" id="WP_015204420.1">
    <property type="nucleotide sequence ID" value="NC_019753.1"/>
</dbReference>
<dbReference type="STRING" id="1173022.Cri9333_3490"/>